<gene>
    <name evidence="1" type="ORF">I551_1119</name>
</gene>
<sequence length="58" mass="6066">MTVRAGGRTYATTLTGFVPHSSMHGFRGTDGRTLALSENGVLAGQRWPTNSTCGTAPI</sequence>
<organism evidence="1 2">
    <name type="scientific">Mycobacterium ulcerans str. Harvey</name>
    <dbReference type="NCBI Taxonomy" id="1299332"/>
    <lineage>
        <taxon>Bacteria</taxon>
        <taxon>Bacillati</taxon>
        <taxon>Actinomycetota</taxon>
        <taxon>Actinomycetes</taxon>
        <taxon>Mycobacteriales</taxon>
        <taxon>Mycobacteriaceae</taxon>
        <taxon>Mycobacterium</taxon>
        <taxon>Mycobacterium ulcerans group</taxon>
    </lineage>
</organism>
<name>A0ABN0R5Y0_MYCUL</name>
<protein>
    <submittedName>
        <fullName evidence="1">ABC-transporter domain protein</fullName>
    </submittedName>
</protein>
<accession>A0ABN0R5Y0</accession>
<evidence type="ECO:0000313" key="1">
    <source>
        <dbReference type="EMBL" id="EUA92487.1"/>
    </source>
</evidence>
<keyword evidence="2" id="KW-1185">Reference proteome</keyword>
<comment type="caution">
    <text evidence="1">The sequence shown here is derived from an EMBL/GenBank/DDBJ whole genome shotgun (WGS) entry which is preliminary data.</text>
</comment>
<evidence type="ECO:0000313" key="2">
    <source>
        <dbReference type="Proteomes" id="UP000020681"/>
    </source>
</evidence>
<proteinExistence type="predicted"/>
<dbReference type="EMBL" id="JAOL01000077">
    <property type="protein sequence ID" value="EUA92487.1"/>
    <property type="molecule type" value="Genomic_DNA"/>
</dbReference>
<dbReference type="Proteomes" id="UP000020681">
    <property type="component" value="Unassembled WGS sequence"/>
</dbReference>
<reference evidence="1 2" key="1">
    <citation type="submission" date="2014-01" db="EMBL/GenBank/DDBJ databases">
        <authorList>
            <person name="Dobos K."/>
            <person name="Lenaerts A."/>
            <person name="Ordway D."/>
            <person name="DeGroote M.A."/>
            <person name="Parker T."/>
            <person name="Sizemore C."/>
            <person name="Tallon L.J."/>
            <person name="Sadzewicz L.K."/>
            <person name="Sengamalay N."/>
            <person name="Fraser C.M."/>
            <person name="Hine E."/>
            <person name="Shefchek K.A."/>
            <person name="Das S.P."/>
            <person name="Tettelin H."/>
        </authorList>
    </citation>
    <scope>NUCLEOTIDE SEQUENCE [LARGE SCALE GENOMIC DNA]</scope>
    <source>
        <strain evidence="1 2">Harvey</strain>
    </source>
</reference>